<protein>
    <recommendedName>
        <fullName evidence="9">Zn(2)-C6 fungal-type domain-containing protein</fullName>
    </recommendedName>
</protein>
<dbReference type="PANTHER" id="PTHR47782">
    <property type="entry name" value="ZN(II)2CYS6 TRANSCRIPTION FACTOR (EUROFUNG)-RELATED"/>
    <property type="match status" value="1"/>
</dbReference>
<dbReference type="GO" id="GO:0045944">
    <property type="term" value="P:positive regulation of transcription by RNA polymerase II"/>
    <property type="evidence" value="ECO:0007669"/>
    <property type="project" value="TreeGrafter"/>
</dbReference>
<dbReference type="Proteomes" id="UP000019484">
    <property type="component" value="Unassembled WGS sequence"/>
</dbReference>
<keyword evidence="2" id="KW-0479">Metal-binding</keyword>
<dbReference type="GO" id="GO:0005634">
    <property type="term" value="C:nucleus"/>
    <property type="evidence" value="ECO:0007669"/>
    <property type="project" value="UniProtKB-SubCell"/>
</dbReference>
<dbReference type="EMBL" id="AMWN01000003">
    <property type="protein sequence ID" value="EXJ90303.1"/>
    <property type="molecule type" value="Genomic_DNA"/>
</dbReference>
<dbReference type="OrthoDB" id="4160398at2759"/>
<comment type="subcellular location">
    <subcellularLocation>
        <location evidence="1">Nucleus</location>
    </subcellularLocation>
</comment>
<evidence type="ECO:0000313" key="11">
    <source>
        <dbReference type="Proteomes" id="UP000019484"/>
    </source>
</evidence>
<dbReference type="InterPro" id="IPR036864">
    <property type="entry name" value="Zn2-C6_fun-type_DNA-bd_sf"/>
</dbReference>
<proteinExistence type="predicted"/>
<organism evidence="10 11">
    <name type="scientific">Capronia coronata CBS 617.96</name>
    <dbReference type="NCBI Taxonomy" id="1182541"/>
    <lineage>
        <taxon>Eukaryota</taxon>
        <taxon>Fungi</taxon>
        <taxon>Dikarya</taxon>
        <taxon>Ascomycota</taxon>
        <taxon>Pezizomycotina</taxon>
        <taxon>Eurotiomycetes</taxon>
        <taxon>Chaetothyriomycetidae</taxon>
        <taxon>Chaetothyriales</taxon>
        <taxon>Herpotrichiellaceae</taxon>
        <taxon>Capronia</taxon>
    </lineage>
</organism>
<dbReference type="GO" id="GO:0000981">
    <property type="term" value="F:DNA-binding transcription factor activity, RNA polymerase II-specific"/>
    <property type="evidence" value="ECO:0007669"/>
    <property type="project" value="InterPro"/>
</dbReference>
<dbReference type="PROSITE" id="PS50048">
    <property type="entry name" value="ZN2_CY6_FUNGAL_2"/>
    <property type="match status" value="1"/>
</dbReference>
<evidence type="ECO:0000256" key="4">
    <source>
        <dbReference type="ARBA" id="ARBA00023015"/>
    </source>
</evidence>
<keyword evidence="7" id="KW-0539">Nucleus</keyword>
<dbReference type="HOGENOM" id="CLU_760754_0_0_1"/>
<dbReference type="InterPro" id="IPR001138">
    <property type="entry name" value="Zn2Cys6_DnaBD"/>
</dbReference>
<evidence type="ECO:0000256" key="7">
    <source>
        <dbReference type="ARBA" id="ARBA00023242"/>
    </source>
</evidence>
<dbReference type="AlphaFoldDB" id="W9YCR1"/>
<dbReference type="Gene3D" id="4.10.240.10">
    <property type="entry name" value="Zn(2)-C6 fungal-type DNA-binding domain"/>
    <property type="match status" value="1"/>
</dbReference>
<dbReference type="RefSeq" id="XP_007722497.1">
    <property type="nucleotide sequence ID" value="XM_007724307.1"/>
</dbReference>
<evidence type="ECO:0000259" key="9">
    <source>
        <dbReference type="PROSITE" id="PS50048"/>
    </source>
</evidence>
<dbReference type="PANTHER" id="PTHR47782:SF1">
    <property type="entry name" value="PYRIMIDINE PATHWAY REGULATORY PROTEIN 1"/>
    <property type="match status" value="1"/>
</dbReference>
<comment type="caution">
    <text evidence="10">The sequence shown here is derived from an EMBL/GenBank/DDBJ whole genome shotgun (WGS) entry which is preliminary data.</text>
</comment>
<evidence type="ECO:0000256" key="8">
    <source>
        <dbReference type="SAM" id="MobiDB-lite"/>
    </source>
</evidence>
<evidence type="ECO:0000256" key="5">
    <source>
        <dbReference type="ARBA" id="ARBA00023125"/>
    </source>
</evidence>
<dbReference type="PROSITE" id="PS00463">
    <property type="entry name" value="ZN2_CY6_FUNGAL_1"/>
    <property type="match status" value="1"/>
</dbReference>
<dbReference type="GeneID" id="19158296"/>
<dbReference type="SMART" id="SM00066">
    <property type="entry name" value="GAL4"/>
    <property type="match status" value="1"/>
</dbReference>
<name>W9YCR1_9EURO</name>
<sequence>MNIDLEQALTSLPSCTRCRQRRIKCDDRLPSCRNCMQVGKECQFRDHVVGEDIPRQYVLSLVQHLQALDPATPRGQVNGDSGLHEDQDEDQDQSLRSSNKQGDAEIHEDSHPPEVQDKDGTKMFDIFAAVPSTSHLNDSIVSYYGPSSAYAAAYLGSDGSDLEVTAPTNQLAPEPYRRFLDAFAINSRPRSEATDAGLPGAVYTKALVAHYRKSIEVFFPVLGDEWFSHVNSLDLDDPDTFNNNNTLLALVQLVTALSLQLMSRSEPSLTTMASMYFFRISERTVHRALRSPNLQLLQLFTLMCIYLLLDRKAGDIWTALHHALSIYDALHLTAGEDEQSKLIRNTLFVLEVYAESQPILGYQG</sequence>
<dbReference type="SUPFAM" id="SSF57701">
    <property type="entry name" value="Zn2/Cys6 DNA-binding domain"/>
    <property type="match status" value="1"/>
</dbReference>
<dbReference type="GO" id="GO:0043565">
    <property type="term" value="F:sequence-specific DNA binding"/>
    <property type="evidence" value="ECO:0007669"/>
    <property type="project" value="TreeGrafter"/>
</dbReference>
<feature type="compositionally biased region" description="Basic and acidic residues" evidence="8">
    <location>
        <begin position="102"/>
        <end position="119"/>
    </location>
</feature>
<keyword evidence="5" id="KW-0238">DNA-binding</keyword>
<evidence type="ECO:0000256" key="3">
    <source>
        <dbReference type="ARBA" id="ARBA00022833"/>
    </source>
</evidence>
<keyword evidence="6" id="KW-0804">Transcription</keyword>
<feature type="region of interest" description="Disordered" evidence="8">
    <location>
        <begin position="71"/>
        <end position="119"/>
    </location>
</feature>
<accession>W9YCR1</accession>
<evidence type="ECO:0000256" key="2">
    <source>
        <dbReference type="ARBA" id="ARBA00022723"/>
    </source>
</evidence>
<dbReference type="GO" id="GO:0008270">
    <property type="term" value="F:zinc ion binding"/>
    <property type="evidence" value="ECO:0007669"/>
    <property type="project" value="InterPro"/>
</dbReference>
<keyword evidence="4" id="KW-0805">Transcription regulation</keyword>
<keyword evidence="11" id="KW-1185">Reference proteome</keyword>
<evidence type="ECO:0000256" key="1">
    <source>
        <dbReference type="ARBA" id="ARBA00004123"/>
    </source>
</evidence>
<dbReference type="CDD" id="cd12148">
    <property type="entry name" value="fungal_TF_MHR"/>
    <property type="match status" value="1"/>
</dbReference>
<evidence type="ECO:0000256" key="6">
    <source>
        <dbReference type="ARBA" id="ARBA00023163"/>
    </source>
</evidence>
<reference evidence="10 11" key="1">
    <citation type="submission" date="2013-03" db="EMBL/GenBank/DDBJ databases">
        <title>The Genome Sequence of Capronia coronata CBS 617.96.</title>
        <authorList>
            <consortium name="The Broad Institute Genomics Platform"/>
            <person name="Cuomo C."/>
            <person name="de Hoog S."/>
            <person name="Gorbushina A."/>
            <person name="Walker B."/>
            <person name="Young S.K."/>
            <person name="Zeng Q."/>
            <person name="Gargeya S."/>
            <person name="Fitzgerald M."/>
            <person name="Haas B."/>
            <person name="Abouelleil A."/>
            <person name="Allen A.W."/>
            <person name="Alvarado L."/>
            <person name="Arachchi H.M."/>
            <person name="Berlin A.M."/>
            <person name="Chapman S.B."/>
            <person name="Gainer-Dewar J."/>
            <person name="Goldberg J."/>
            <person name="Griggs A."/>
            <person name="Gujja S."/>
            <person name="Hansen M."/>
            <person name="Howarth C."/>
            <person name="Imamovic A."/>
            <person name="Ireland A."/>
            <person name="Larimer J."/>
            <person name="McCowan C."/>
            <person name="Murphy C."/>
            <person name="Pearson M."/>
            <person name="Poon T.W."/>
            <person name="Priest M."/>
            <person name="Roberts A."/>
            <person name="Saif S."/>
            <person name="Shea T."/>
            <person name="Sisk P."/>
            <person name="Sykes S."/>
            <person name="Wortman J."/>
            <person name="Nusbaum C."/>
            <person name="Birren B."/>
        </authorList>
    </citation>
    <scope>NUCLEOTIDE SEQUENCE [LARGE SCALE GENOMIC DNA]</scope>
    <source>
        <strain evidence="10 11">CBS 617.96</strain>
    </source>
</reference>
<dbReference type="CDD" id="cd00067">
    <property type="entry name" value="GAL4"/>
    <property type="match status" value="1"/>
</dbReference>
<dbReference type="Pfam" id="PF00172">
    <property type="entry name" value="Zn_clus"/>
    <property type="match status" value="1"/>
</dbReference>
<dbReference type="InterPro" id="IPR052202">
    <property type="entry name" value="Yeast_MetPath_Reg"/>
</dbReference>
<feature type="domain" description="Zn(2)-C6 fungal-type" evidence="9">
    <location>
        <begin position="14"/>
        <end position="44"/>
    </location>
</feature>
<evidence type="ECO:0000313" key="10">
    <source>
        <dbReference type="EMBL" id="EXJ90303.1"/>
    </source>
</evidence>
<gene>
    <name evidence="10" type="ORF">A1O1_03402</name>
</gene>
<keyword evidence="3" id="KW-0862">Zinc</keyword>